<reference evidence="2" key="2">
    <citation type="submission" date="2015-05" db="EMBL/GenBank/DDBJ databases">
        <title>Complete genome sequence of Corynebacterium mustelae DSM 45274, isolated from various tissues of a male ferret with lethal sepsis.</title>
        <authorList>
            <person name="Ruckert C."/>
            <person name="Albersmeier A."/>
            <person name="Winkler A."/>
            <person name="Tauch A."/>
        </authorList>
    </citation>
    <scope>NUCLEOTIDE SEQUENCE [LARGE SCALE GENOMIC DNA]</scope>
    <source>
        <strain evidence="2">DSM 45274</strain>
    </source>
</reference>
<dbReference type="KEGG" id="cmv:CMUST_15125"/>
<dbReference type="Proteomes" id="UP000035199">
    <property type="component" value="Chromosome"/>
</dbReference>
<proteinExistence type="predicted"/>
<dbReference type="AlphaFoldDB" id="A0A0G3H1M3"/>
<reference evidence="1 2" key="1">
    <citation type="journal article" date="2015" name="Genome Announc.">
        <title>Complete Genome Sequence of the Type Strain Corynebacterium mustelae DSM 45274, Isolated from Various Tissues of a Male Ferret with Lethal Sepsis.</title>
        <authorList>
            <person name="Ruckert C."/>
            <person name="Eimer J."/>
            <person name="Winkler A."/>
            <person name="Tauch A."/>
        </authorList>
    </citation>
    <scope>NUCLEOTIDE SEQUENCE [LARGE SCALE GENOMIC DNA]</scope>
    <source>
        <strain evidence="1 2">DSM 45274</strain>
    </source>
</reference>
<protein>
    <submittedName>
        <fullName evidence="1">Uncharacterized protein</fullName>
    </submittedName>
</protein>
<evidence type="ECO:0000313" key="1">
    <source>
        <dbReference type="EMBL" id="AKK07314.1"/>
    </source>
</evidence>
<name>A0A0G3H1M3_9CORY</name>
<dbReference type="EMBL" id="CP011542">
    <property type="protein sequence ID" value="AKK07314.1"/>
    <property type="molecule type" value="Genomic_DNA"/>
</dbReference>
<organism evidence="1 2">
    <name type="scientific">Corynebacterium mustelae</name>
    <dbReference type="NCBI Taxonomy" id="571915"/>
    <lineage>
        <taxon>Bacteria</taxon>
        <taxon>Bacillati</taxon>
        <taxon>Actinomycetota</taxon>
        <taxon>Actinomycetes</taxon>
        <taxon>Mycobacteriales</taxon>
        <taxon>Corynebacteriaceae</taxon>
        <taxon>Corynebacterium</taxon>
    </lineage>
</organism>
<dbReference type="PATRIC" id="fig|571915.4.peg.3246"/>
<keyword evidence="2" id="KW-1185">Reference proteome</keyword>
<sequence>MKISISESSDAKRYPLVRKNIPITSWRVRRVLKVAERKAVCLEVELHAQQGGEVAVGLHGLLIAALTHQQAKLWWPVINEMSCRKVTLCAAVTMGDHSWWVELPSIEAAIEAINHTNVQICYGDFSLLFDADRVG</sequence>
<gene>
    <name evidence="1" type="ORF">CMUST_15125</name>
</gene>
<accession>A0A0G3H1M3</accession>
<evidence type="ECO:0000313" key="2">
    <source>
        <dbReference type="Proteomes" id="UP000035199"/>
    </source>
</evidence>
<dbReference type="RefSeq" id="WP_047263168.1">
    <property type="nucleotide sequence ID" value="NZ_CP011542.1"/>
</dbReference>